<keyword evidence="2 4" id="KW-0442">Lipid degradation</keyword>
<feature type="active site" description="Nucleophile" evidence="5">
    <location>
        <position position="305"/>
    </location>
</feature>
<organism evidence="7 8">
    <name type="scientific">Ramularia collo-cygni</name>
    <dbReference type="NCBI Taxonomy" id="112498"/>
    <lineage>
        <taxon>Eukaryota</taxon>
        <taxon>Fungi</taxon>
        <taxon>Dikarya</taxon>
        <taxon>Ascomycota</taxon>
        <taxon>Pezizomycotina</taxon>
        <taxon>Dothideomycetes</taxon>
        <taxon>Dothideomycetidae</taxon>
        <taxon>Mycosphaerellales</taxon>
        <taxon>Mycosphaerellaceae</taxon>
        <taxon>Ramularia</taxon>
    </lineage>
</organism>
<dbReference type="GO" id="GO:0003847">
    <property type="term" value="F:1-alkyl-2-acetylglycerophosphocholine esterase activity"/>
    <property type="evidence" value="ECO:0007669"/>
    <property type="project" value="UniProtKB-UniRule"/>
</dbReference>
<keyword evidence="6" id="KW-0472">Membrane</keyword>
<dbReference type="Pfam" id="PF03403">
    <property type="entry name" value="PAF-AH_p_II"/>
    <property type="match status" value="1"/>
</dbReference>
<evidence type="ECO:0000313" key="7">
    <source>
        <dbReference type="EMBL" id="CZT25787.1"/>
    </source>
</evidence>
<proteinExistence type="inferred from homology"/>
<evidence type="ECO:0000256" key="6">
    <source>
        <dbReference type="SAM" id="Phobius"/>
    </source>
</evidence>
<protein>
    <recommendedName>
        <fullName evidence="4">Putative phospholipase</fullName>
        <ecNumber evidence="4">3.1.1.47</ecNumber>
    </recommendedName>
</protein>
<keyword evidence="6" id="KW-0812">Transmembrane</keyword>
<dbReference type="OrthoDB" id="2363873at2759"/>
<reference evidence="7 8" key="1">
    <citation type="submission" date="2016-03" db="EMBL/GenBank/DDBJ databases">
        <authorList>
            <person name="Ploux O."/>
        </authorList>
    </citation>
    <scope>NUCLEOTIDE SEQUENCE [LARGE SCALE GENOMIC DNA]</scope>
    <source>
        <strain evidence="7 8">URUG2</strain>
    </source>
</reference>
<feature type="transmembrane region" description="Helical" evidence="6">
    <location>
        <begin position="12"/>
        <end position="31"/>
    </location>
</feature>
<evidence type="ECO:0000313" key="8">
    <source>
        <dbReference type="Proteomes" id="UP000225277"/>
    </source>
</evidence>
<comment type="catalytic activity">
    <reaction evidence="4">
        <text>a 1-O-alkyl-2-acetyl-sn-glycero-3-phosphocholine + H2O = a 1-O-alkyl-sn-glycero-3-phosphocholine + acetate + H(+)</text>
        <dbReference type="Rhea" id="RHEA:17777"/>
        <dbReference type="ChEBI" id="CHEBI:15377"/>
        <dbReference type="ChEBI" id="CHEBI:15378"/>
        <dbReference type="ChEBI" id="CHEBI:30089"/>
        <dbReference type="ChEBI" id="CHEBI:30909"/>
        <dbReference type="ChEBI" id="CHEBI:36707"/>
        <dbReference type="EC" id="3.1.1.47"/>
    </reaction>
</comment>
<dbReference type="EC" id="3.1.1.47" evidence="4"/>
<name>A0A2D3VJN8_9PEZI</name>
<feature type="active site" description="Charge relay system" evidence="5">
    <location>
        <position position="332"/>
    </location>
</feature>
<dbReference type="PANTHER" id="PTHR10272">
    <property type="entry name" value="PLATELET-ACTIVATING FACTOR ACETYLHYDROLASE"/>
    <property type="match status" value="1"/>
</dbReference>
<dbReference type="PIRSF" id="PIRSF018169">
    <property type="entry name" value="PAF_acetylhydrolase"/>
    <property type="match status" value="1"/>
</dbReference>
<dbReference type="Gene3D" id="3.40.50.1820">
    <property type="entry name" value="alpha/beta hydrolase"/>
    <property type="match status" value="1"/>
</dbReference>
<dbReference type="SUPFAM" id="SSF53474">
    <property type="entry name" value="alpha/beta-Hydrolases"/>
    <property type="match status" value="1"/>
</dbReference>
<dbReference type="PANTHER" id="PTHR10272:SF11">
    <property type="entry name" value="PHOSPHOLIPASE-RELATED"/>
    <property type="match status" value="1"/>
</dbReference>
<dbReference type="InterPro" id="IPR016715">
    <property type="entry name" value="PAF_acetylhydro_eukaryote"/>
</dbReference>
<keyword evidence="3 4" id="KW-0443">Lipid metabolism</keyword>
<dbReference type="Proteomes" id="UP000225277">
    <property type="component" value="Unassembled WGS sequence"/>
</dbReference>
<dbReference type="EMBL" id="FJUY01000031">
    <property type="protein sequence ID" value="CZT25787.1"/>
    <property type="molecule type" value="Genomic_DNA"/>
</dbReference>
<evidence type="ECO:0000256" key="2">
    <source>
        <dbReference type="ARBA" id="ARBA00022963"/>
    </source>
</evidence>
<accession>A0A2D3VJN8</accession>
<dbReference type="AlphaFoldDB" id="A0A2D3VJN8"/>
<evidence type="ECO:0000256" key="5">
    <source>
        <dbReference type="PIRSR" id="PIRSR018169-1"/>
    </source>
</evidence>
<keyword evidence="6" id="KW-1133">Transmembrane helix</keyword>
<comment type="similarity">
    <text evidence="4">Belongs to the serine esterase family.</text>
</comment>
<keyword evidence="8" id="KW-1185">Reference proteome</keyword>
<sequence>MALHLRFRPRWSVKYVLCSAISIYILAHLLLDMPLLSSKLPNPTGSFNVGTIDIEVPCESRQTPKVVDQEGERAFEVSTVLFSLFYPTNKDAVSKTHHPWVPKPLSLKGEGYARFAKVNNFLTNGIFTFGLWSLVGSTEIPANVDTPIHGTVKTYIDYEAEHPLDGDYGRPKFPVIVFSHGMAGSRTDYSAYCSELASRGIVVAAIEHRDGSAPASVIMREKMKPRRRFHLTPEMLSPQPETPEFKVMQLTMRQAEVEETVRVLRMLNDGRGGEVFRANTRLEGRDLAEWRGRLDTNKFLIGGHSYGATLALQVLKGAPSEALPFVGGIMFDPGKQSGPLNDDVGVPVVVVHSQSWSAKHSIFDHRPHFSVVKDLVRKIIEERKQFAWFVTAKGTTHPSVTDAPLIEPFLLSWTTGSTINAHEAVLQYVKITEQLVDFLRAGHRHSILREEITHPEYDESARDYDASLSKYWQIHMAPTTACPAPGLCGLDDD</sequence>
<evidence type="ECO:0000256" key="1">
    <source>
        <dbReference type="ARBA" id="ARBA00022801"/>
    </source>
</evidence>
<gene>
    <name evidence="7" type="ORF">RCC_11456</name>
</gene>
<dbReference type="GO" id="GO:0016042">
    <property type="term" value="P:lipid catabolic process"/>
    <property type="evidence" value="ECO:0007669"/>
    <property type="project" value="UniProtKB-KW"/>
</dbReference>
<feature type="active site" description="Charge relay system" evidence="5">
    <location>
        <position position="397"/>
    </location>
</feature>
<keyword evidence="1 4" id="KW-0378">Hydrolase</keyword>
<dbReference type="InterPro" id="IPR029058">
    <property type="entry name" value="AB_hydrolase_fold"/>
</dbReference>
<evidence type="ECO:0000256" key="4">
    <source>
        <dbReference type="PIRNR" id="PIRNR018169"/>
    </source>
</evidence>
<dbReference type="RefSeq" id="XP_023632445.1">
    <property type="nucleotide sequence ID" value="XM_023776677.1"/>
</dbReference>
<dbReference type="STRING" id="112498.A0A2D3VJN8"/>
<dbReference type="GeneID" id="35606474"/>
<evidence type="ECO:0000256" key="3">
    <source>
        <dbReference type="ARBA" id="ARBA00023098"/>
    </source>
</evidence>